<organism evidence="7 8">
    <name type="scientific">Methylocella silvestris (strain DSM 15510 / CIP 108128 / LMG 27833 / NCIMB 13906 / BL2)</name>
    <dbReference type="NCBI Taxonomy" id="395965"/>
    <lineage>
        <taxon>Bacteria</taxon>
        <taxon>Pseudomonadati</taxon>
        <taxon>Pseudomonadota</taxon>
        <taxon>Alphaproteobacteria</taxon>
        <taxon>Hyphomicrobiales</taxon>
        <taxon>Beijerinckiaceae</taxon>
        <taxon>Methylocella</taxon>
    </lineage>
</organism>
<dbReference type="Proteomes" id="UP000002257">
    <property type="component" value="Chromosome"/>
</dbReference>
<sequence>MDYRKLFFVDQGQRFRLKDQDPDSSPGLDSKAEGEAALAAAGEQLTHLQRLLYAEKKHGLLIVLQGMDAAGKDGSIRRAFTAFHPLGVIATSFKVPTLEEMAHDFLWRVHPHAPARGSIAIFNRSHYEDFLVNRAHRRLDDQAADLRLEQIRNFEALLAQNGVVILKFFLHISKEEQLARFKKRLRDPESNWKIEESDYTERLFWADYMSAYEEALAATSLPSAPWYVVPADRKWFRDAALMQITVEALKALDMKFPEPTVDLADIERKYHTAVLEQDNKG</sequence>
<dbReference type="PANTHER" id="PTHR34383:SF3">
    <property type="entry name" value="POLYPHOSPHATE:AMP PHOSPHOTRANSFERASE"/>
    <property type="match status" value="1"/>
</dbReference>
<dbReference type="NCBIfam" id="TIGR03709">
    <property type="entry name" value="PPK2_rel_1"/>
    <property type="match status" value="1"/>
</dbReference>
<evidence type="ECO:0000313" key="8">
    <source>
        <dbReference type="Proteomes" id="UP000002257"/>
    </source>
</evidence>
<dbReference type="InterPro" id="IPR022488">
    <property type="entry name" value="PPK2-related"/>
</dbReference>
<dbReference type="Gene3D" id="3.40.50.300">
    <property type="entry name" value="P-loop containing nucleotide triphosphate hydrolases"/>
    <property type="match status" value="1"/>
</dbReference>
<evidence type="ECO:0000256" key="4">
    <source>
        <dbReference type="ARBA" id="ARBA00023310"/>
    </source>
</evidence>
<evidence type="ECO:0000259" key="6">
    <source>
        <dbReference type="Pfam" id="PF03976"/>
    </source>
</evidence>
<dbReference type="STRING" id="395965.Msil_0239"/>
<evidence type="ECO:0000313" key="7">
    <source>
        <dbReference type="EMBL" id="ACK49219.1"/>
    </source>
</evidence>
<dbReference type="InterPro" id="IPR027417">
    <property type="entry name" value="P-loop_NTPase"/>
</dbReference>
<dbReference type="PANTHER" id="PTHR34383">
    <property type="entry name" value="POLYPHOSPHATE:AMP PHOSPHOTRANSFERASE-RELATED"/>
    <property type="match status" value="1"/>
</dbReference>
<proteinExistence type="inferred from homology"/>
<comment type="catalytic activity">
    <reaction evidence="5">
        <text>[phosphate](n) + ATP = [phosphate](n+1) + ADP</text>
        <dbReference type="Rhea" id="RHEA:19573"/>
        <dbReference type="Rhea" id="RHEA-COMP:9859"/>
        <dbReference type="Rhea" id="RHEA-COMP:14280"/>
        <dbReference type="ChEBI" id="CHEBI:16838"/>
        <dbReference type="ChEBI" id="CHEBI:30616"/>
        <dbReference type="ChEBI" id="CHEBI:456216"/>
    </reaction>
    <physiologicalReaction direction="right-to-left" evidence="5">
        <dbReference type="Rhea" id="RHEA:19575"/>
    </physiologicalReaction>
</comment>
<keyword evidence="2" id="KW-0808">Transferase</keyword>
<dbReference type="SUPFAM" id="SSF52540">
    <property type="entry name" value="P-loop containing nucleoside triphosphate hydrolases"/>
    <property type="match status" value="1"/>
</dbReference>
<dbReference type="InterPro" id="IPR016898">
    <property type="entry name" value="Polyphosphate_phosphotransfera"/>
</dbReference>
<dbReference type="OrthoDB" id="9775224at2"/>
<dbReference type="KEGG" id="msl:Msil_0239"/>
<name>B8ENY1_METSB</name>
<dbReference type="GO" id="GO:0006797">
    <property type="term" value="P:polyphosphate metabolic process"/>
    <property type="evidence" value="ECO:0007669"/>
    <property type="project" value="InterPro"/>
</dbReference>
<dbReference type="GO" id="GO:0006754">
    <property type="term" value="P:ATP biosynthetic process"/>
    <property type="evidence" value="ECO:0007669"/>
    <property type="project" value="UniProtKB-KW"/>
</dbReference>
<dbReference type="EMBL" id="CP001280">
    <property type="protein sequence ID" value="ACK49219.1"/>
    <property type="molecule type" value="Genomic_DNA"/>
</dbReference>
<evidence type="ECO:0000256" key="1">
    <source>
        <dbReference type="ARBA" id="ARBA00009924"/>
    </source>
</evidence>
<dbReference type="eggNOG" id="COG2326">
    <property type="taxonomic scope" value="Bacteria"/>
</dbReference>
<comment type="similarity">
    <text evidence="1">Belongs to the polyphosphate kinase 2 (PPK2) family. Class I subfamily.</text>
</comment>
<keyword evidence="4" id="KW-0066">ATP synthesis</keyword>
<evidence type="ECO:0000256" key="2">
    <source>
        <dbReference type="ARBA" id="ARBA00022679"/>
    </source>
</evidence>
<dbReference type="AlphaFoldDB" id="B8ENY1"/>
<protein>
    <recommendedName>
        <fullName evidence="6">Polyphosphate kinase-2-related domain-containing protein</fullName>
    </recommendedName>
</protein>
<accession>B8ENY1</accession>
<reference evidence="7 8" key="1">
    <citation type="journal article" date="2010" name="J. Bacteriol.">
        <title>Complete genome sequence of the aerobic facultative methanotroph Methylocella silvestris BL2.</title>
        <authorList>
            <person name="Chen Y."/>
            <person name="Crombie A."/>
            <person name="Rahman M.T."/>
            <person name="Dedysh S.N."/>
            <person name="Liesack W."/>
            <person name="Stott M.B."/>
            <person name="Alam M."/>
            <person name="Theisen A.R."/>
            <person name="Murrell J.C."/>
            <person name="Dunfield P.F."/>
        </authorList>
    </citation>
    <scope>NUCLEOTIDE SEQUENCE [LARGE SCALE GENOMIC DNA]</scope>
    <source>
        <strain evidence="8">DSM 15510 / CIP 108128 / LMG 27833 / NCIMB 13906 / BL2</strain>
    </source>
</reference>
<dbReference type="HOGENOM" id="CLU_048699_1_2_5"/>
<keyword evidence="8" id="KW-1185">Reference proteome</keyword>
<feature type="domain" description="Polyphosphate kinase-2-related" evidence="6">
    <location>
        <begin position="30"/>
        <end position="254"/>
    </location>
</feature>
<dbReference type="Pfam" id="PF03976">
    <property type="entry name" value="PPK2"/>
    <property type="match status" value="1"/>
</dbReference>
<evidence type="ECO:0000256" key="5">
    <source>
        <dbReference type="ARBA" id="ARBA00024500"/>
    </source>
</evidence>
<dbReference type="GO" id="GO:0008976">
    <property type="term" value="F:polyphosphate kinase activity"/>
    <property type="evidence" value="ECO:0007669"/>
    <property type="project" value="InterPro"/>
</dbReference>
<keyword evidence="3" id="KW-0418">Kinase</keyword>
<gene>
    <name evidence="7" type="ordered locus">Msil_0239</name>
</gene>
<dbReference type="InterPro" id="IPR022300">
    <property type="entry name" value="PPK2-rel_1"/>
</dbReference>
<dbReference type="PIRSF" id="PIRSF028756">
    <property type="entry name" value="PPK2_prd"/>
    <property type="match status" value="1"/>
</dbReference>
<evidence type="ECO:0000256" key="3">
    <source>
        <dbReference type="ARBA" id="ARBA00022777"/>
    </source>
</evidence>